<keyword evidence="2" id="KW-0732">Signal</keyword>
<feature type="compositionally biased region" description="Low complexity" evidence="1">
    <location>
        <begin position="368"/>
        <end position="378"/>
    </location>
</feature>
<feature type="compositionally biased region" description="Low complexity" evidence="1">
    <location>
        <begin position="628"/>
        <end position="637"/>
    </location>
</feature>
<feature type="signal peptide" evidence="2">
    <location>
        <begin position="1"/>
        <end position="25"/>
    </location>
</feature>
<feature type="chain" id="PRO_5014377731" evidence="2">
    <location>
        <begin position="26"/>
        <end position="672"/>
    </location>
</feature>
<organism evidence="3 4">
    <name type="scientific">Hyaloscypha variabilis (strain UAMH 11265 / GT02V1 / F)</name>
    <name type="common">Meliniomyces variabilis</name>
    <dbReference type="NCBI Taxonomy" id="1149755"/>
    <lineage>
        <taxon>Eukaryota</taxon>
        <taxon>Fungi</taxon>
        <taxon>Dikarya</taxon>
        <taxon>Ascomycota</taxon>
        <taxon>Pezizomycotina</taxon>
        <taxon>Leotiomycetes</taxon>
        <taxon>Helotiales</taxon>
        <taxon>Hyaloscyphaceae</taxon>
        <taxon>Hyaloscypha</taxon>
        <taxon>Hyaloscypha variabilis</taxon>
    </lineage>
</organism>
<dbReference type="Proteomes" id="UP000235786">
    <property type="component" value="Unassembled WGS sequence"/>
</dbReference>
<protein>
    <submittedName>
        <fullName evidence="3">Uncharacterized protein</fullName>
    </submittedName>
</protein>
<feature type="compositionally biased region" description="Low complexity" evidence="1">
    <location>
        <begin position="294"/>
        <end position="304"/>
    </location>
</feature>
<reference evidence="3 4" key="1">
    <citation type="submission" date="2016-04" db="EMBL/GenBank/DDBJ databases">
        <title>A degradative enzymes factory behind the ericoid mycorrhizal symbiosis.</title>
        <authorList>
            <consortium name="DOE Joint Genome Institute"/>
            <person name="Martino E."/>
            <person name="Morin E."/>
            <person name="Grelet G."/>
            <person name="Kuo A."/>
            <person name="Kohler A."/>
            <person name="Daghino S."/>
            <person name="Barry K."/>
            <person name="Choi C."/>
            <person name="Cichocki N."/>
            <person name="Clum A."/>
            <person name="Copeland A."/>
            <person name="Hainaut M."/>
            <person name="Haridas S."/>
            <person name="Labutti K."/>
            <person name="Lindquist E."/>
            <person name="Lipzen A."/>
            <person name="Khouja H.-R."/>
            <person name="Murat C."/>
            <person name="Ohm R."/>
            <person name="Olson A."/>
            <person name="Spatafora J."/>
            <person name="Veneault-Fourrey C."/>
            <person name="Henrissat B."/>
            <person name="Grigoriev I."/>
            <person name="Martin F."/>
            <person name="Perotto S."/>
        </authorList>
    </citation>
    <scope>NUCLEOTIDE SEQUENCE [LARGE SCALE GENOMIC DNA]</scope>
    <source>
        <strain evidence="3 4">F</strain>
    </source>
</reference>
<dbReference type="PANTHER" id="PTHR24216:SF65">
    <property type="entry name" value="PAXILLIN-LIKE PROTEIN 1"/>
    <property type="match status" value="1"/>
</dbReference>
<evidence type="ECO:0000256" key="2">
    <source>
        <dbReference type="SAM" id="SignalP"/>
    </source>
</evidence>
<evidence type="ECO:0000256" key="1">
    <source>
        <dbReference type="SAM" id="MobiDB-lite"/>
    </source>
</evidence>
<evidence type="ECO:0000313" key="3">
    <source>
        <dbReference type="EMBL" id="PMD45660.1"/>
    </source>
</evidence>
<feature type="region of interest" description="Disordered" evidence="1">
    <location>
        <begin position="294"/>
        <end position="378"/>
    </location>
</feature>
<feature type="compositionally biased region" description="Low complexity" evidence="1">
    <location>
        <begin position="319"/>
        <end position="337"/>
    </location>
</feature>
<sequence length="672" mass="67498">MRPSTQREQLCLILAASYAATLCEASKIELRSQLYSNSTTSSSTKDKVEAAVTPTPTILSSSSTANYSSTITSAPTYPWGDQSIPINTCSVTASGGVIQWTPCAIFAGTVAMSYFPDDWGTWEGQTYTEYFDSDFGVTMTSPSIYMRVNTVTGENSCGPLGPTFVDKVISMDLTDVSTLQPYADHTVTTRMGPPLPLTLSDLTSDCLNTYATFSTDGAFVNTHPVYGMYNRCHPRFVFPIQIKRLGYPYWEHCGNDNYTYGIFDPPGAVPPVSGLLPTTPAAAYTSTYESASALPTTAPVAETSPAPPPTAPTSPPATPEASSSSADPASPPASNSPLAPPATPPSNDLPVPPATPASNNSPAPPATTPSIPIPTSATPIATVGSETISAVPGSSGVVLPNGSTAKAGSVATLTDSNSKPIVISVGSSGVFIGGTSPGASTSFFANPTLPPPPPPSTPIATIAGHVVSAAPGDPSVVIGGQTIKSGGGAVTLSGSNNVATLGANGLIIQGPSGSVSTFALPTPAAKIIGTVGGNPVSEAPGSSVVFIGSQAVTLGGPEATVSGNVVTLGPSGLVVMMPAGGVTTIPVAPLQTSAVATASSSSSSRALGAIIASIAGAGSPDKAIGTPSSSSSSGHGSPTKVPGSAASRVDARYRTGWLVLAFCVVLGLVNRR</sequence>
<dbReference type="PANTHER" id="PTHR24216">
    <property type="entry name" value="PAXILLIN-RELATED"/>
    <property type="match status" value="1"/>
</dbReference>
<accession>A0A2J6S4F8</accession>
<proteinExistence type="predicted"/>
<dbReference type="EMBL" id="KZ613940">
    <property type="protein sequence ID" value="PMD45660.1"/>
    <property type="molecule type" value="Genomic_DNA"/>
</dbReference>
<gene>
    <name evidence="3" type="ORF">L207DRAFT_552234</name>
</gene>
<keyword evidence="4" id="KW-1185">Reference proteome</keyword>
<feature type="compositionally biased region" description="Pro residues" evidence="1">
    <location>
        <begin position="305"/>
        <end position="318"/>
    </location>
</feature>
<dbReference type="AlphaFoldDB" id="A0A2J6S4F8"/>
<feature type="region of interest" description="Disordered" evidence="1">
    <location>
        <begin position="619"/>
        <end position="645"/>
    </location>
</feature>
<dbReference type="OrthoDB" id="3944128at2759"/>
<name>A0A2J6S4F8_HYAVF</name>
<evidence type="ECO:0000313" key="4">
    <source>
        <dbReference type="Proteomes" id="UP000235786"/>
    </source>
</evidence>